<dbReference type="Pfam" id="PF04854">
    <property type="entry name" value="DUF624"/>
    <property type="match status" value="1"/>
</dbReference>
<feature type="transmembrane region" description="Helical" evidence="1">
    <location>
        <begin position="147"/>
        <end position="171"/>
    </location>
</feature>
<dbReference type="Proteomes" id="UP000323732">
    <property type="component" value="Unassembled WGS sequence"/>
</dbReference>
<keyword evidence="1" id="KW-0472">Membrane</keyword>
<dbReference type="RefSeq" id="WP_187445404.1">
    <property type="nucleotide sequence ID" value="NZ_VTES01000003.1"/>
</dbReference>
<protein>
    <submittedName>
        <fullName evidence="2">DUF624 domain-containing protein</fullName>
    </submittedName>
</protein>
<feature type="transmembrane region" description="Helical" evidence="1">
    <location>
        <begin position="112"/>
        <end position="135"/>
    </location>
</feature>
<name>A0A5D4SK86_9BACI</name>
<dbReference type="InterPro" id="IPR006938">
    <property type="entry name" value="DUF624"/>
</dbReference>
<feature type="transmembrane region" description="Helical" evidence="1">
    <location>
        <begin position="25"/>
        <end position="51"/>
    </location>
</feature>
<proteinExistence type="predicted"/>
<comment type="caution">
    <text evidence="2">The sequence shown here is derived from an EMBL/GenBank/DDBJ whole genome shotgun (WGS) entry which is preliminary data.</text>
</comment>
<evidence type="ECO:0000313" key="3">
    <source>
        <dbReference type="Proteomes" id="UP000323732"/>
    </source>
</evidence>
<gene>
    <name evidence="2" type="ORF">FZD47_10260</name>
</gene>
<sequence length="226" mass="25693">MTNNPHMDGLYKFCLMFVRLAYVNLLWIFFTLLGAVFLGFFPSTAAMFTIVRQWIKGNKDLPVFQTYWNTFKKEFVKANMIGAAYFGAGIILYIDILYFSSPANIGLLILYYFFWVTAFLYLLLGTFLFPVYVHYQAKWWQYFKSTFMIMLMNPLAVLAHLAILMGGAIILRALPGLIPLFAGSAMAYALTLVSFKAFSKVEALTKKSVSQSEKGQMASGQIKTEI</sequence>
<reference evidence="2 3" key="1">
    <citation type="submission" date="2019-08" db="EMBL/GenBank/DDBJ databases">
        <title>Bacillus genomes from the desert of Cuatro Cienegas, Coahuila.</title>
        <authorList>
            <person name="Olmedo-Alvarez G."/>
        </authorList>
    </citation>
    <scope>NUCLEOTIDE SEQUENCE [LARGE SCALE GENOMIC DNA]</scope>
    <source>
        <strain evidence="2 3">CH37_1T</strain>
    </source>
</reference>
<evidence type="ECO:0000313" key="2">
    <source>
        <dbReference type="EMBL" id="TYS63885.1"/>
    </source>
</evidence>
<dbReference type="EMBL" id="VTES01000003">
    <property type="protein sequence ID" value="TYS63885.1"/>
    <property type="molecule type" value="Genomic_DNA"/>
</dbReference>
<keyword evidence="1" id="KW-0812">Transmembrane</keyword>
<feature type="transmembrane region" description="Helical" evidence="1">
    <location>
        <begin position="177"/>
        <end position="198"/>
    </location>
</feature>
<organism evidence="2 3">
    <name type="scientific">Bacillus infantis</name>
    <dbReference type="NCBI Taxonomy" id="324767"/>
    <lineage>
        <taxon>Bacteria</taxon>
        <taxon>Bacillati</taxon>
        <taxon>Bacillota</taxon>
        <taxon>Bacilli</taxon>
        <taxon>Bacillales</taxon>
        <taxon>Bacillaceae</taxon>
        <taxon>Bacillus</taxon>
    </lineage>
</organism>
<keyword evidence="1" id="KW-1133">Transmembrane helix</keyword>
<dbReference type="AlphaFoldDB" id="A0A5D4SK86"/>
<accession>A0A5D4SK86</accession>
<feature type="transmembrane region" description="Helical" evidence="1">
    <location>
        <begin position="80"/>
        <end position="100"/>
    </location>
</feature>
<evidence type="ECO:0000256" key="1">
    <source>
        <dbReference type="SAM" id="Phobius"/>
    </source>
</evidence>